<feature type="transmembrane region" description="Helical" evidence="1">
    <location>
        <begin position="165"/>
        <end position="184"/>
    </location>
</feature>
<evidence type="ECO:0000256" key="1">
    <source>
        <dbReference type="SAM" id="Phobius"/>
    </source>
</evidence>
<dbReference type="Proteomes" id="UP000093053">
    <property type="component" value="Chromosome"/>
</dbReference>
<keyword evidence="3" id="KW-1185">Reference proteome</keyword>
<feature type="transmembrane region" description="Helical" evidence="1">
    <location>
        <begin position="57"/>
        <end position="82"/>
    </location>
</feature>
<reference evidence="2 3" key="1">
    <citation type="submission" date="2016-07" db="EMBL/GenBank/DDBJ databases">
        <title>Complete genome sequence of the Lentzea guizhouensis DHS C013.</title>
        <authorList>
            <person name="Cao C."/>
        </authorList>
    </citation>
    <scope>NUCLEOTIDE SEQUENCE [LARGE SCALE GENOMIC DNA]</scope>
    <source>
        <strain evidence="2 3">DHS C013</strain>
    </source>
</reference>
<dbReference type="KEGG" id="led:BBK82_40595"/>
<keyword evidence="1" id="KW-0812">Transmembrane</keyword>
<evidence type="ECO:0000313" key="2">
    <source>
        <dbReference type="EMBL" id="ANZ41333.1"/>
    </source>
</evidence>
<evidence type="ECO:0000313" key="3">
    <source>
        <dbReference type="Proteomes" id="UP000093053"/>
    </source>
</evidence>
<feature type="transmembrane region" description="Helical" evidence="1">
    <location>
        <begin position="26"/>
        <end position="45"/>
    </location>
</feature>
<dbReference type="AlphaFoldDB" id="A0A1B2HUE6"/>
<keyword evidence="1" id="KW-0472">Membrane</keyword>
<name>A0A1B2HUE6_9PSEU</name>
<dbReference type="STRING" id="1586287.BBK82_40595"/>
<dbReference type="InterPro" id="IPR046264">
    <property type="entry name" value="DUF6297"/>
</dbReference>
<gene>
    <name evidence="2" type="ORF">BBK82_40595</name>
</gene>
<organism evidence="2 3">
    <name type="scientific">Lentzea guizhouensis</name>
    <dbReference type="NCBI Taxonomy" id="1586287"/>
    <lineage>
        <taxon>Bacteria</taxon>
        <taxon>Bacillati</taxon>
        <taxon>Actinomycetota</taxon>
        <taxon>Actinomycetes</taxon>
        <taxon>Pseudonocardiales</taxon>
        <taxon>Pseudonocardiaceae</taxon>
        <taxon>Lentzea</taxon>
    </lineage>
</organism>
<sequence length="216" mass="23200">MIPSAAAVRRRLRPEPLPWRFRAARWYEQLVNIGIVGAIGWGIAFKGLQKPEGSASAWVWLWLSVLAAVVAVRVLLAFGPVFVARDRMFWLLGSPVNRTGLLLPRLGLLLLGGAAAGAVWPVVLFGVVGGYARPGVVEAAGGAALGVALVAGAVVLQRVRVRPQGWLSVLAGVAVVALFVRPDFGGWARSGRRCSCGRTSAGWTRCGWHRSRWCSW</sequence>
<proteinExistence type="predicted"/>
<keyword evidence="1" id="KW-1133">Transmembrane helix</keyword>
<accession>A0A1B2HUE6</accession>
<dbReference type="RefSeq" id="WP_065919669.1">
    <property type="nucleotide sequence ID" value="NZ_CP016793.1"/>
</dbReference>
<feature type="transmembrane region" description="Helical" evidence="1">
    <location>
        <begin position="102"/>
        <end position="127"/>
    </location>
</feature>
<feature type="transmembrane region" description="Helical" evidence="1">
    <location>
        <begin position="139"/>
        <end position="159"/>
    </location>
</feature>
<protein>
    <submittedName>
        <fullName evidence="2">Uncharacterized protein</fullName>
    </submittedName>
</protein>
<dbReference type="EMBL" id="CP016793">
    <property type="protein sequence ID" value="ANZ41333.1"/>
    <property type="molecule type" value="Genomic_DNA"/>
</dbReference>
<dbReference type="Pfam" id="PF19814">
    <property type="entry name" value="DUF6297"/>
    <property type="match status" value="1"/>
</dbReference>